<dbReference type="SUPFAM" id="SSF47699">
    <property type="entry name" value="Bifunctional inhibitor/lipid-transfer protein/seed storage 2S albumin"/>
    <property type="match status" value="1"/>
</dbReference>
<dbReference type="CDD" id="cd01959">
    <property type="entry name" value="nsLTP2"/>
    <property type="match status" value="1"/>
</dbReference>
<feature type="chain" id="PRO_5039899787" description="Bifunctional inhibitor/plant lipid transfer protein/seed storage helical domain-containing protein" evidence="3">
    <location>
        <begin position="18"/>
        <end position="190"/>
    </location>
</feature>
<evidence type="ECO:0000256" key="2">
    <source>
        <dbReference type="ARBA" id="ARBA00023121"/>
    </source>
</evidence>
<dbReference type="GO" id="GO:0006869">
    <property type="term" value="P:lipid transport"/>
    <property type="evidence" value="ECO:0007669"/>
    <property type="project" value="InterPro"/>
</dbReference>
<evidence type="ECO:0000256" key="3">
    <source>
        <dbReference type="SAM" id="SignalP"/>
    </source>
</evidence>
<dbReference type="InterPro" id="IPR036312">
    <property type="entry name" value="Bifun_inhib/LTP/seed_sf"/>
</dbReference>
<sequence length="190" mass="20427">MTKATAFVAIFLVGAMAFFRGELLVTAQEPCDVMALGSCAPSILSSDPPTWTCCAKLKEQEPCLCEYSKNRIAKPYVNSTRAQMVFKTCVDYGCQKEQIANLTHNAEQLSLRNSDPKNGASEIKSETVERAAIPNLRSSDIKAVAADASAFSFGDDEDYECEQVGPFSGVGKGLMDMGSLGGSHVDLYST</sequence>
<keyword evidence="2" id="KW-0446">Lipid-binding</keyword>
<dbReference type="InterPro" id="IPR033872">
    <property type="entry name" value="nsLTP2"/>
</dbReference>
<dbReference type="AlphaFoldDB" id="A0A9J5ZQC3"/>
<dbReference type="InterPro" id="IPR016140">
    <property type="entry name" value="Bifunc_inhib/LTP/seed_store"/>
</dbReference>
<keyword evidence="1" id="KW-0813">Transport</keyword>
<evidence type="ECO:0000313" key="5">
    <source>
        <dbReference type="EMBL" id="KAG5614405.1"/>
    </source>
</evidence>
<evidence type="ECO:0000313" key="6">
    <source>
        <dbReference type="Proteomes" id="UP000824120"/>
    </source>
</evidence>
<proteinExistence type="predicted"/>
<keyword evidence="6" id="KW-1185">Reference proteome</keyword>
<accession>A0A9J5ZQC3</accession>
<gene>
    <name evidence="5" type="ORF">H5410_014229</name>
</gene>
<dbReference type="PANTHER" id="PTHR33214:SF77">
    <property type="entry name" value="BIFUNCTIONAL INHIBITOR_PLANT LIPID TRANSFER PROTEIN_SEED STORAGE HELICAL DOMAIN-CONTAINING PROTEIN"/>
    <property type="match status" value="1"/>
</dbReference>
<protein>
    <recommendedName>
        <fullName evidence="4">Bifunctional inhibitor/plant lipid transfer protein/seed storage helical domain-containing protein</fullName>
    </recommendedName>
</protein>
<feature type="domain" description="Bifunctional inhibitor/plant lipid transfer protein/seed storage helical" evidence="4">
    <location>
        <begin position="33"/>
        <end position="89"/>
    </location>
</feature>
<comment type="caution">
    <text evidence="5">The sequence shown here is derived from an EMBL/GenBank/DDBJ whole genome shotgun (WGS) entry which is preliminary data.</text>
</comment>
<dbReference type="Gene3D" id="1.10.110.10">
    <property type="entry name" value="Plant lipid-transfer and hydrophobic proteins"/>
    <property type="match status" value="1"/>
</dbReference>
<dbReference type="Pfam" id="PF00234">
    <property type="entry name" value="Tryp_alpha_amyl"/>
    <property type="match status" value="1"/>
</dbReference>
<dbReference type="Proteomes" id="UP000824120">
    <property type="component" value="Chromosome 3"/>
</dbReference>
<evidence type="ECO:0000256" key="1">
    <source>
        <dbReference type="ARBA" id="ARBA00022448"/>
    </source>
</evidence>
<dbReference type="GO" id="GO:0008289">
    <property type="term" value="F:lipid binding"/>
    <property type="evidence" value="ECO:0007669"/>
    <property type="project" value="UniProtKB-KW"/>
</dbReference>
<reference evidence="5 6" key="1">
    <citation type="submission" date="2020-09" db="EMBL/GenBank/DDBJ databases">
        <title>De no assembly of potato wild relative species, Solanum commersonii.</title>
        <authorList>
            <person name="Cho K."/>
        </authorList>
    </citation>
    <scope>NUCLEOTIDE SEQUENCE [LARGE SCALE GENOMIC DNA]</scope>
    <source>
        <strain evidence="5">LZ3.2</strain>
        <tissue evidence="5">Leaf</tissue>
    </source>
</reference>
<dbReference type="OrthoDB" id="665742at2759"/>
<dbReference type="EMBL" id="JACXVP010000003">
    <property type="protein sequence ID" value="KAG5614405.1"/>
    <property type="molecule type" value="Genomic_DNA"/>
</dbReference>
<organism evidence="5 6">
    <name type="scientific">Solanum commersonii</name>
    <name type="common">Commerson's wild potato</name>
    <name type="synonym">Commerson's nightshade</name>
    <dbReference type="NCBI Taxonomy" id="4109"/>
    <lineage>
        <taxon>Eukaryota</taxon>
        <taxon>Viridiplantae</taxon>
        <taxon>Streptophyta</taxon>
        <taxon>Embryophyta</taxon>
        <taxon>Tracheophyta</taxon>
        <taxon>Spermatophyta</taxon>
        <taxon>Magnoliopsida</taxon>
        <taxon>eudicotyledons</taxon>
        <taxon>Gunneridae</taxon>
        <taxon>Pentapetalae</taxon>
        <taxon>asterids</taxon>
        <taxon>lamiids</taxon>
        <taxon>Solanales</taxon>
        <taxon>Solanaceae</taxon>
        <taxon>Solanoideae</taxon>
        <taxon>Solaneae</taxon>
        <taxon>Solanum</taxon>
    </lineage>
</organism>
<dbReference type="PANTHER" id="PTHR33214">
    <property type="entry name" value="BIFUNCTIONAL INHIBITOR/LIPID-TRANSFER PROTEIN/SEED STORAGE 2S ALBUMIN SUPERFAMILY PROTEIN"/>
    <property type="match status" value="1"/>
</dbReference>
<evidence type="ECO:0000259" key="4">
    <source>
        <dbReference type="Pfam" id="PF00234"/>
    </source>
</evidence>
<keyword evidence="3" id="KW-0732">Signal</keyword>
<name>A0A9J5ZQC3_SOLCO</name>
<feature type="signal peptide" evidence="3">
    <location>
        <begin position="1"/>
        <end position="17"/>
    </location>
</feature>